<name>A0A7C1DGA2_UNCKA</name>
<comment type="caution">
    <text evidence="1">The sequence shown here is derived from an EMBL/GenBank/DDBJ whole genome shotgun (WGS) entry which is preliminary data.</text>
</comment>
<protein>
    <submittedName>
        <fullName evidence="1">Uncharacterized protein</fullName>
    </submittedName>
</protein>
<reference evidence="1" key="1">
    <citation type="journal article" date="2020" name="mSystems">
        <title>Genome- and Community-Level Interaction Insights into Carbon Utilization and Element Cycling Functions of Hydrothermarchaeota in Hydrothermal Sediment.</title>
        <authorList>
            <person name="Zhou Z."/>
            <person name="Liu Y."/>
            <person name="Xu W."/>
            <person name="Pan J."/>
            <person name="Luo Z.H."/>
            <person name="Li M."/>
        </authorList>
    </citation>
    <scope>NUCLEOTIDE SEQUENCE [LARGE SCALE GENOMIC DNA]</scope>
    <source>
        <strain evidence="1">SpSt-1219</strain>
    </source>
</reference>
<organism evidence="1">
    <name type="scientific">candidate division WWE3 bacterium</name>
    <dbReference type="NCBI Taxonomy" id="2053526"/>
    <lineage>
        <taxon>Bacteria</taxon>
        <taxon>Katanobacteria</taxon>
    </lineage>
</organism>
<accession>A0A7C1DGA2</accession>
<gene>
    <name evidence="1" type="ORF">ENN92_00755</name>
</gene>
<proteinExistence type="predicted"/>
<sequence>MKKEKQITESQDMEILETQPEINGEENKAMEEVGISDKYLAHLDFVANNIDRFVTAKQKIWQAILKLAKPGDWVVFESEDKNSPTGKRSTVCLSGAGADRIASSIGISFANWKDRKELGKDEKGEWYRFWFEVDASFGGRTVRAMGRAGSRDKFFGIAHGQVKELSDIDESNIRMAAFHNAMKEGVKILLGVRNIPVEEFEKAGIQLAYARRYEFKEPTTNGLACSVCQRSITPAEANFSLKKYKTKLCRECQKGEEI</sequence>
<evidence type="ECO:0000313" key="1">
    <source>
        <dbReference type="EMBL" id="HDQ88664.1"/>
    </source>
</evidence>
<dbReference type="Proteomes" id="UP000886066">
    <property type="component" value="Unassembled WGS sequence"/>
</dbReference>
<dbReference type="AlphaFoldDB" id="A0A7C1DGA2"/>
<dbReference type="EMBL" id="DSDM01000041">
    <property type="protein sequence ID" value="HDQ88664.1"/>
    <property type="molecule type" value="Genomic_DNA"/>
</dbReference>